<feature type="transmembrane region" description="Helical" evidence="1">
    <location>
        <begin position="31"/>
        <end position="48"/>
    </location>
</feature>
<accession>A0A5C6DPK5</accession>
<dbReference type="AlphaFoldDB" id="A0A5C6DPK5"/>
<keyword evidence="1" id="KW-1133">Transmembrane helix</keyword>
<dbReference type="EMBL" id="SJPY01000008">
    <property type="protein sequence ID" value="TWU36739.1"/>
    <property type="molecule type" value="Genomic_DNA"/>
</dbReference>
<gene>
    <name evidence="2" type="ORF">Q31b_50210</name>
</gene>
<organism evidence="2 3">
    <name type="scientific">Novipirellula aureliae</name>
    <dbReference type="NCBI Taxonomy" id="2527966"/>
    <lineage>
        <taxon>Bacteria</taxon>
        <taxon>Pseudomonadati</taxon>
        <taxon>Planctomycetota</taxon>
        <taxon>Planctomycetia</taxon>
        <taxon>Pirellulales</taxon>
        <taxon>Pirellulaceae</taxon>
        <taxon>Novipirellula</taxon>
    </lineage>
</organism>
<keyword evidence="1" id="KW-0812">Transmembrane</keyword>
<keyword evidence="3" id="KW-1185">Reference proteome</keyword>
<name>A0A5C6DPK5_9BACT</name>
<feature type="transmembrane region" description="Helical" evidence="1">
    <location>
        <begin position="81"/>
        <end position="100"/>
    </location>
</feature>
<proteinExistence type="predicted"/>
<evidence type="ECO:0000313" key="3">
    <source>
        <dbReference type="Proteomes" id="UP000315471"/>
    </source>
</evidence>
<protein>
    <submittedName>
        <fullName evidence="2">Uncharacterized protein</fullName>
    </submittedName>
</protein>
<dbReference type="Proteomes" id="UP000315471">
    <property type="component" value="Unassembled WGS sequence"/>
</dbReference>
<reference evidence="2 3" key="1">
    <citation type="submission" date="2019-02" db="EMBL/GenBank/DDBJ databases">
        <title>Deep-cultivation of Planctomycetes and their phenomic and genomic characterization uncovers novel biology.</title>
        <authorList>
            <person name="Wiegand S."/>
            <person name="Jogler M."/>
            <person name="Boedeker C."/>
            <person name="Pinto D."/>
            <person name="Vollmers J."/>
            <person name="Rivas-Marin E."/>
            <person name="Kohn T."/>
            <person name="Peeters S.H."/>
            <person name="Heuer A."/>
            <person name="Rast P."/>
            <person name="Oberbeckmann S."/>
            <person name="Bunk B."/>
            <person name="Jeske O."/>
            <person name="Meyerdierks A."/>
            <person name="Storesund J.E."/>
            <person name="Kallscheuer N."/>
            <person name="Luecker S."/>
            <person name="Lage O.M."/>
            <person name="Pohl T."/>
            <person name="Merkel B.J."/>
            <person name="Hornburger P."/>
            <person name="Mueller R.-W."/>
            <person name="Bruemmer F."/>
            <person name="Labrenz M."/>
            <person name="Spormann A.M."/>
            <person name="Op Den Camp H."/>
            <person name="Overmann J."/>
            <person name="Amann R."/>
            <person name="Jetten M.S.M."/>
            <person name="Mascher T."/>
            <person name="Medema M.H."/>
            <person name="Devos D.P."/>
            <person name="Kaster A.-K."/>
            <person name="Ovreas L."/>
            <person name="Rohde M."/>
            <person name="Galperin M.Y."/>
            <person name="Jogler C."/>
        </authorList>
    </citation>
    <scope>NUCLEOTIDE SEQUENCE [LARGE SCALE GENOMIC DNA]</scope>
    <source>
        <strain evidence="2 3">Q31b</strain>
    </source>
</reference>
<sequence>MTSSRFTISSVMLATTTAASAFALCRLVPAFTFTWLFLGVWVVLLFPARPNVRRLQFVCLVLAMAWRLDFGRRLFRFSSHWFAEEGAVFAVIGSVLILLFDGMRSWLYSKPT</sequence>
<evidence type="ECO:0000256" key="1">
    <source>
        <dbReference type="SAM" id="Phobius"/>
    </source>
</evidence>
<evidence type="ECO:0000313" key="2">
    <source>
        <dbReference type="EMBL" id="TWU36739.1"/>
    </source>
</evidence>
<keyword evidence="1" id="KW-0472">Membrane</keyword>
<comment type="caution">
    <text evidence="2">The sequence shown here is derived from an EMBL/GenBank/DDBJ whole genome shotgun (WGS) entry which is preliminary data.</text>
</comment>